<dbReference type="AlphaFoldDB" id="A0A024GYY6"/>
<dbReference type="InterPro" id="IPR005493">
    <property type="entry name" value="RraA/RraA-like"/>
</dbReference>
<feature type="binding site" evidence="13">
    <location>
        <begin position="92"/>
        <end position="95"/>
    </location>
    <ligand>
        <name>substrate</name>
    </ligand>
</feature>
<comment type="similarity">
    <text evidence="3">Belongs to the class II aldolase/RraA-like family.</text>
</comment>
<dbReference type="PANTHER" id="PTHR33254">
    <property type="entry name" value="4-HYDROXY-4-METHYL-2-OXOGLUTARATE ALDOLASE 3-RELATED"/>
    <property type="match status" value="1"/>
</dbReference>
<dbReference type="EC" id="4.1.1.112" evidence="6"/>
<organism evidence="14 15">
    <name type="scientific">Pseudarthrobacter siccitolerans</name>
    <dbReference type="NCBI Taxonomy" id="861266"/>
    <lineage>
        <taxon>Bacteria</taxon>
        <taxon>Bacillati</taxon>
        <taxon>Actinomycetota</taxon>
        <taxon>Actinomycetes</taxon>
        <taxon>Micrococcales</taxon>
        <taxon>Micrococcaceae</taxon>
        <taxon>Pseudarthrobacter</taxon>
    </lineage>
</organism>
<protein>
    <recommendedName>
        <fullName evidence="7">Putative 4-hydroxy-4-methyl-2-oxoglutarate aldolase</fullName>
        <ecNumber evidence="6">4.1.1.112</ecNumber>
        <ecNumber evidence="5">4.1.3.17</ecNumber>
    </recommendedName>
    <alternativeName>
        <fullName evidence="11">Oxaloacetate decarboxylase</fullName>
    </alternativeName>
    <alternativeName>
        <fullName evidence="9">Regulator of ribonuclease activity homolog</fullName>
    </alternativeName>
    <alternativeName>
        <fullName evidence="10">RraA-like protein</fullName>
    </alternativeName>
</protein>
<dbReference type="GO" id="GO:0046872">
    <property type="term" value="F:metal ion binding"/>
    <property type="evidence" value="ECO:0007669"/>
    <property type="project" value="UniProtKB-KW"/>
</dbReference>
<feature type="binding site" evidence="13">
    <location>
        <position position="115"/>
    </location>
    <ligand>
        <name>Mg(2+)</name>
        <dbReference type="ChEBI" id="CHEBI:18420"/>
    </ligand>
</feature>
<dbReference type="NCBIfam" id="NF004850">
    <property type="entry name" value="PRK06201.1"/>
    <property type="match status" value="1"/>
</dbReference>
<evidence type="ECO:0000256" key="2">
    <source>
        <dbReference type="ARBA" id="ARBA00001968"/>
    </source>
</evidence>
<comment type="cofactor">
    <cofactor evidence="13">
        <name>Mg(2+)</name>
        <dbReference type="ChEBI" id="CHEBI:18420"/>
    </cofactor>
</comment>
<keyword evidence="13" id="KW-0479">Metal-binding</keyword>
<dbReference type="EMBL" id="CAQI01000029">
    <property type="protein sequence ID" value="CCQ44701.1"/>
    <property type="molecule type" value="Genomic_DNA"/>
</dbReference>
<dbReference type="EC" id="4.1.3.17" evidence="5"/>
<dbReference type="GO" id="GO:0008168">
    <property type="term" value="F:methyltransferase activity"/>
    <property type="evidence" value="ECO:0007669"/>
    <property type="project" value="UniProtKB-KW"/>
</dbReference>
<evidence type="ECO:0000256" key="6">
    <source>
        <dbReference type="ARBA" id="ARBA00012947"/>
    </source>
</evidence>
<gene>
    <name evidence="14" type="primary">menG</name>
    <name evidence="14" type="ORF">ARTSIC4J27_630</name>
</gene>
<evidence type="ECO:0000256" key="10">
    <source>
        <dbReference type="ARBA" id="ARBA00030169"/>
    </source>
</evidence>
<comment type="catalytic activity">
    <reaction evidence="12">
        <text>oxaloacetate + H(+) = pyruvate + CO2</text>
        <dbReference type="Rhea" id="RHEA:15641"/>
        <dbReference type="ChEBI" id="CHEBI:15361"/>
        <dbReference type="ChEBI" id="CHEBI:15378"/>
        <dbReference type="ChEBI" id="CHEBI:16452"/>
        <dbReference type="ChEBI" id="CHEBI:16526"/>
        <dbReference type="EC" id="4.1.1.112"/>
    </reaction>
</comment>
<evidence type="ECO:0000256" key="1">
    <source>
        <dbReference type="ARBA" id="ARBA00001342"/>
    </source>
</evidence>
<evidence type="ECO:0000256" key="9">
    <source>
        <dbReference type="ARBA" id="ARBA00029596"/>
    </source>
</evidence>
<dbReference type="STRING" id="861266.ARTSIC4J27_630"/>
<dbReference type="CDD" id="cd16841">
    <property type="entry name" value="RraA_family"/>
    <property type="match status" value="1"/>
</dbReference>
<accession>A0A024GYY6</accession>
<evidence type="ECO:0000256" key="11">
    <source>
        <dbReference type="ARBA" id="ARBA00032305"/>
    </source>
</evidence>
<evidence type="ECO:0000256" key="4">
    <source>
        <dbReference type="ARBA" id="ARBA00011233"/>
    </source>
</evidence>
<reference evidence="15" key="1">
    <citation type="journal article" date="2014" name="Genome Announc.">
        <title>Genome Sequence of Arthrobacter siccitolerans 4J27, a Xeroprotectant-Producing Desiccation-Tolerant Microorganism.</title>
        <authorList>
            <person name="Manzanera M."/>
            <person name="Santa-Cruz-Calvo L."/>
            <person name="Vilchez J.I."/>
            <person name="Garcia-Fontana C."/>
            <person name="Silva-Castro G.A."/>
            <person name="Calvo C."/>
            <person name="Gonzalez-Lopez J."/>
        </authorList>
    </citation>
    <scope>NUCLEOTIDE SEQUENCE [LARGE SCALE GENOMIC DNA]</scope>
    <source>
        <strain evidence="15">4J27</strain>
    </source>
</reference>
<feature type="binding site" evidence="13">
    <location>
        <position position="114"/>
    </location>
    <ligand>
        <name>substrate</name>
    </ligand>
</feature>
<dbReference type="GO" id="GO:0032259">
    <property type="term" value="P:methylation"/>
    <property type="evidence" value="ECO:0007669"/>
    <property type="project" value="UniProtKB-KW"/>
</dbReference>
<evidence type="ECO:0000313" key="15">
    <source>
        <dbReference type="Proteomes" id="UP000035722"/>
    </source>
</evidence>
<keyword evidence="14" id="KW-0489">Methyltransferase</keyword>
<comment type="subunit">
    <text evidence="4">Homotrimer.</text>
</comment>
<keyword evidence="14" id="KW-0808">Transferase</keyword>
<keyword evidence="13" id="KW-0460">Magnesium</keyword>
<dbReference type="Gene3D" id="3.50.30.40">
    <property type="entry name" value="Ribonuclease E inhibitor RraA/RraA-like"/>
    <property type="match status" value="1"/>
</dbReference>
<dbReference type="InterPro" id="IPR036704">
    <property type="entry name" value="RraA/RraA-like_sf"/>
</dbReference>
<dbReference type="RefSeq" id="WP_050053754.1">
    <property type="nucleotide sequence ID" value="NZ_CAQI01000029.1"/>
</dbReference>
<dbReference type="Pfam" id="PF03737">
    <property type="entry name" value="RraA-like"/>
    <property type="match status" value="1"/>
</dbReference>
<sequence>MQAEHNSPLATAELVRRLAAIPAANIGDAQERIGVASALSPTWAGARLAGPAYTVWTRPGDNLFIHKALEEAQPGEVIVVNGGGDQSRALIGDMIGIRAKNLGLAGFVIDGAVRDADALAECGLPVFARSVTPAGPYKFGPGRLQLPVAIDGVVVSPGDIVVADADGVVVVRREEAEQVLAEAEKIEAREAAKRIAFEGASV</sequence>
<dbReference type="Proteomes" id="UP000035722">
    <property type="component" value="Unassembled WGS sequence"/>
</dbReference>
<dbReference type="SUPFAM" id="SSF89562">
    <property type="entry name" value="RraA-like"/>
    <property type="match status" value="1"/>
</dbReference>
<evidence type="ECO:0000256" key="13">
    <source>
        <dbReference type="PIRSR" id="PIRSR605493-1"/>
    </source>
</evidence>
<name>A0A024GYY6_9MICC</name>
<dbReference type="PANTHER" id="PTHR33254:SF4">
    <property type="entry name" value="4-HYDROXY-4-METHYL-2-OXOGLUTARATE ALDOLASE 3-RELATED"/>
    <property type="match status" value="1"/>
</dbReference>
<comment type="catalytic activity">
    <reaction evidence="1">
        <text>4-hydroxy-4-methyl-2-oxoglutarate = 2 pyruvate</text>
        <dbReference type="Rhea" id="RHEA:22748"/>
        <dbReference type="ChEBI" id="CHEBI:15361"/>
        <dbReference type="ChEBI" id="CHEBI:58276"/>
        <dbReference type="EC" id="4.1.3.17"/>
    </reaction>
</comment>
<comment type="caution">
    <text evidence="14">The sequence shown here is derived from an EMBL/GenBank/DDBJ whole genome shotgun (WGS) entry which is preliminary data.</text>
</comment>
<comment type="function">
    <text evidence="8">Catalyzes the aldol cleavage of 4-hydroxy-4-methyl-2-oxoglutarate (HMG) into 2 molecules of pyruvate. Also contains a secondary oxaloacetate (OAA) decarboxylase activity due to the common pyruvate enolate transition state formed following C-C bond cleavage in the retro-aldol and decarboxylation reactions.</text>
</comment>
<proteinExistence type="inferred from homology"/>
<keyword evidence="15" id="KW-1185">Reference proteome</keyword>
<evidence type="ECO:0000256" key="7">
    <source>
        <dbReference type="ARBA" id="ARBA00016549"/>
    </source>
</evidence>
<evidence type="ECO:0000256" key="3">
    <source>
        <dbReference type="ARBA" id="ARBA00008621"/>
    </source>
</evidence>
<evidence type="ECO:0000313" key="14">
    <source>
        <dbReference type="EMBL" id="CCQ44701.1"/>
    </source>
</evidence>
<dbReference type="OrthoDB" id="943692at2"/>
<evidence type="ECO:0000256" key="5">
    <source>
        <dbReference type="ARBA" id="ARBA00012213"/>
    </source>
</evidence>
<evidence type="ECO:0000256" key="8">
    <source>
        <dbReference type="ARBA" id="ARBA00025046"/>
    </source>
</evidence>
<dbReference type="GO" id="GO:0008948">
    <property type="term" value="F:oxaloacetate decarboxylase activity"/>
    <property type="evidence" value="ECO:0007669"/>
    <property type="project" value="UniProtKB-EC"/>
</dbReference>
<comment type="cofactor">
    <cofactor evidence="2">
        <name>a divalent metal cation</name>
        <dbReference type="ChEBI" id="CHEBI:60240"/>
    </cofactor>
</comment>
<dbReference type="GO" id="GO:0047443">
    <property type="term" value="F:4-hydroxy-4-methyl-2-oxoglutarate aldolase activity"/>
    <property type="evidence" value="ECO:0007669"/>
    <property type="project" value="UniProtKB-EC"/>
</dbReference>
<evidence type="ECO:0000256" key="12">
    <source>
        <dbReference type="ARBA" id="ARBA00047973"/>
    </source>
</evidence>